<protein>
    <submittedName>
        <fullName evidence="2">Uncharacterized protein</fullName>
    </submittedName>
</protein>
<evidence type="ECO:0000313" key="3">
    <source>
        <dbReference type="Proteomes" id="UP001352852"/>
    </source>
</evidence>
<dbReference type="EMBL" id="JAHUTJ010036861">
    <property type="protein sequence ID" value="MED6278942.1"/>
    <property type="molecule type" value="Genomic_DNA"/>
</dbReference>
<sequence>MERVTMLYLWKAEQRCRRRRPWVHQSLRSTITYSRSCVWMTVASGTYIYPGPNLRTCCPALEDKSAFRTPTTGIVSSLQNAWPFVFEQIQNPEPEAHHPPSRGPTQPGGPGPGKQPLEVSRHTPKHPAPDTEDHQ</sequence>
<comment type="caution">
    <text evidence="2">The sequence shown here is derived from an EMBL/GenBank/DDBJ whole genome shotgun (WGS) entry which is preliminary data.</text>
</comment>
<gene>
    <name evidence="2" type="ORF">CHARACLAT_029212</name>
</gene>
<keyword evidence="3" id="KW-1185">Reference proteome</keyword>
<name>A0ABU7DV84_9TELE</name>
<reference evidence="2 3" key="1">
    <citation type="submission" date="2021-06" db="EMBL/GenBank/DDBJ databases">
        <authorList>
            <person name="Palmer J.M."/>
        </authorList>
    </citation>
    <scope>NUCLEOTIDE SEQUENCE [LARGE SCALE GENOMIC DNA]</scope>
    <source>
        <strain evidence="2 3">CL_MEX2019</strain>
        <tissue evidence="2">Muscle</tissue>
    </source>
</reference>
<dbReference type="Proteomes" id="UP001352852">
    <property type="component" value="Unassembled WGS sequence"/>
</dbReference>
<evidence type="ECO:0000313" key="2">
    <source>
        <dbReference type="EMBL" id="MED6278942.1"/>
    </source>
</evidence>
<accession>A0ABU7DV84</accession>
<proteinExistence type="predicted"/>
<organism evidence="2 3">
    <name type="scientific">Characodon lateralis</name>
    <dbReference type="NCBI Taxonomy" id="208331"/>
    <lineage>
        <taxon>Eukaryota</taxon>
        <taxon>Metazoa</taxon>
        <taxon>Chordata</taxon>
        <taxon>Craniata</taxon>
        <taxon>Vertebrata</taxon>
        <taxon>Euteleostomi</taxon>
        <taxon>Actinopterygii</taxon>
        <taxon>Neopterygii</taxon>
        <taxon>Teleostei</taxon>
        <taxon>Neoteleostei</taxon>
        <taxon>Acanthomorphata</taxon>
        <taxon>Ovalentaria</taxon>
        <taxon>Atherinomorphae</taxon>
        <taxon>Cyprinodontiformes</taxon>
        <taxon>Goodeidae</taxon>
        <taxon>Characodon</taxon>
    </lineage>
</organism>
<evidence type="ECO:0000256" key="1">
    <source>
        <dbReference type="SAM" id="MobiDB-lite"/>
    </source>
</evidence>
<feature type="region of interest" description="Disordered" evidence="1">
    <location>
        <begin position="87"/>
        <end position="135"/>
    </location>
</feature>